<accession>V4HHW1</accession>
<comment type="caution">
    <text evidence="1">The sequence shown here is derived from an EMBL/GenBank/DDBJ whole genome shotgun (WGS) entry which is preliminary data.</text>
</comment>
<dbReference type="EMBL" id="AUSV01000135">
    <property type="protein sequence ID" value="ESP90375.1"/>
    <property type="molecule type" value="Genomic_DNA"/>
</dbReference>
<dbReference type="AlphaFoldDB" id="V4HHW1"/>
<dbReference type="RefSeq" id="WP_023402196.1">
    <property type="nucleotide sequence ID" value="NZ_AUSV01000135.1"/>
</dbReference>
<gene>
    <name evidence="1" type="ORF">PL2TA16_01943</name>
</gene>
<protein>
    <submittedName>
        <fullName evidence="1">Uncharacterized protein</fullName>
    </submittedName>
</protein>
<reference evidence="1 2" key="1">
    <citation type="submission" date="2013-07" db="EMBL/GenBank/DDBJ databases">
        <title>Draft genome sequence of Pseudoalteromonas luteoviolacea 2ta16.</title>
        <authorList>
            <person name="Allen E.E."/>
            <person name="Azam F."/>
            <person name="Podell S."/>
        </authorList>
    </citation>
    <scope>NUCLEOTIDE SEQUENCE [LARGE SCALE GENOMIC DNA]</scope>
    <source>
        <strain evidence="1 2">2ta16</strain>
    </source>
</reference>
<evidence type="ECO:0000313" key="2">
    <source>
        <dbReference type="Proteomes" id="UP000017820"/>
    </source>
</evidence>
<proteinExistence type="predicted"/>
<organism evidence="1 2">
    <name type="scientific">Pseudoalteromonas luteoviolacea (strain 2ta16)</name>
    <dbReference type="NCBI Taxonomy" id="1353533"/>
    <lineage>
        <taxon>Bacteria</taxon>
        <taxon>Pseudomonadati</taxon>
        <taxon>Pseudomonadota</taxon>
        <taxon>Gammaproteobacteria</taxon>
        <taxon>Alteromonadales</taxon>
        <taxon>Pseudoalteromonadaceae</taxon>
        <taxon>Pseudoalteromonas</taxon>
    </lineage>
</organism>
<evidence type="ECO:0000313" key="1">
    <source>
        <dbReference type="EMBL" id="ESP90375.1"/>
    </source>
</evidence>
<sequence length="176" mass="19761">MNDILTDEKLAQINESSHQGSTFEFEASYDQTKLETNRANIIFISPDLKPKDITNYAKEPFKAELGKTTSGKFCYELDEKTASEYCIVGINEELKESISSIEQQITSNRKGIANSVLILELTLQNDVFGEKYAELKFGVQLKSRAKVSSSNLYTDKEKTTLTLDPVLIISRPIPPN</sequence>
<name>V4HHW1_PSEL2</name>
<dbReference type="GeneID" id="29919516"/>
<dbReference type="Proteomes" id="UP000017820">
    <property type="component" value="Unassembled WGS sequence"/>
</dbReference>